<geneLocation type="plasmid" evidence="3">
    <name>SAP2</name>
</geneLocation>
<dbReference type="HOGENOM" id="CLU_1137492_0_0_11"/>
<evidence type="ECO:0000313" key="4">
    <source>
        <dbReference type="Proteomes" id="UP000000428"/>
    </source>
</evidence>
<evidence type="ECO:0000256" key="1">
    <source>
        <dbReference type="SAM" id="MobiDB-lite"/>
    </source>
</evidence>
<dbReference type="EMBL" id="AP017380">
    <property type="protein sequence ID" value="BAU77653.1"/>
    <property type="molecule type" value="Genomic_DNA"/>
</dbReference>
<reference evidence="2 4" key="2">
    <citation type="journal article" date="2003" name="Nat. Biotechnol.">
        <title>Complete genome sequence and comparative analysis of the industrial microorganism Streptomyces avermitilis.</title>
        <authorList>
            <person name="Ikeda H."/>
            <person name="Ishikawa J."/>
            <person name="Hanamoto A."/>
            <person name="Shinose M."/>
            <person name="Kikuchi H."/>
            <person name="Shiba T."/>
            <person name="Sakaki Y."/>
            <person name="Hattori M."/>
            <person name="Omura S."/>
        </authorList>
    </citation>
    <scope>NUCLEOTIDE SEQUENCE [LARGE SCALE GENOMIC DNA]</scope>
    <source>
        <strain evidence="4">ATCC 31267 / DSM 46492 / JCM 5070 / NBRC 14893 / NCIMB 12804 / NRRL 8165 / MA-4680</strain>
        <strain evidence="2">MA-4680</strain>
    </source>
</reference>
<dbReference type="KEGG" id="sma:SAVERM_7528"/>
<proteinExistence type="predicted"/>
<keyword evidence="3" id="KW-0614">Plasmid</keyword>
<evidence type="ECO:0000313" key="3">
    <source>
        <dbReference type="EMBL" id="BAU77653.1"/>
    </source>
</evidence>
<dbReference type="EMBL" id="BA000030">
    <property type="protein sequence ID" value="BAC75239.1"/>
    <property type="molecule type" value="Genomic_DNA"/>
</dbReference>
<evidence type="ECO:0000313" key="2">
    <source>
        <dbReference type="EMBL" id="BAC75239.1"/>
    </source>
</evidence>
<gene>
    <name evidence="3" type="ORF">SAVERM_2p210</name>
    <name evidence="2" type="ORF">SAVERM_7528</name>
</gene>
<feature type="region of interest" description="Disordered" evidence="1">
    <location>
        <begin position="113"/>
        <end position="156"/>
    </location>
</feature>
<dbReference type="Proteomes" id="UP000000428">
    <property type="component" value="Chromosome"/>
</dbReference>
<reference evidence="2 4" key="1">
    <citation type="journal article" date="2001" name="Proc. Natl. Acad. Sci. U.S.A.">
        <title>Genome sequence of an industrial microorganism Streptomyces avermitilis: deducing the ability of producing secondary metabolites.</title>
        <authorList>
            <person name="Omura S."/>
            <person name="Ikeda H."/>
            <person name="Ishikawa J."/>
            <person name="Hanamoto A."/>
            <person name="Takahashi C."/>
            <person name="Shinose M."/>
            <person name="Takahashi Y."/>
            <person name="Horikawa H."/>
            <person name="Nakazawa H."/>
            <person name="Osonoe T."/>
            <person name="Kikuchi H."/>
            <person name="Shiba T."/>
            <person name="Sakaki Y."/>
            <person name="Hattori M."/>
        </authorList>
    </citation>
    <scope>NUCLEOTIDE SEQUENCE [LARGE SCALE GENOMIC DNA]</scope>
    <source>
        <strain evidence="4">ATCC 31267 / DSM 46492 / JCM 5070 / NBRC 14893 / NCIMB 12804 / NRRL 8165 / MA-4680</strain>
        <strain evidence="2">MA-4680</strain>
    </source>
</reference>
<sequence>MPRGPADHAPPQALNRPGRTTTAPAISQRGGRGRGYSYDNPHRPEQLRYSLRCASHTAPPSRQERRTAECAGRTPRPTGGAKMRRTPREAPLGVLCRRSLAKGLTCMPSMTALITPAESTSRPPLPRRPIPHERTPDRPTPSGGRPHPRTAQTTGDPVIVEALRRVVDDQIGPRRAGAIYQNTDGAFEVLAVIRDPERARGLLHRRCAQWALIVRDVLRPDGEPFAIGSVWTASDHLVREAVTR</sequence>
<dbReference type="AlphaFoldDB" id="Q825D0"/>
<reference evidence="2" key="3">
    <citation type="journal article" date="2014" name="J. Ind. Microbiol. Biotechnol.">
        <title>Genome mining of the Streptomyces avermitilis genome and development of genome-minimized hosts for heterologous expression of biosynthetic gene clusters.</title>
        <authorList>
            <person name="Ikeda H."/>
            <person name="Shin-ya K."/>
            <person name="Omura S."/>
        </authorList>
    </citation>
    <scope>NUCLEOTIDE SEQUENCE</scope>
    <source>
        <strain evidence="2">MA-4680</strain>
    </source>
</reference>
<name>Q825D0_STRAW</name>
<accession>Q825D0</accession>
<keyword evidence="4" id="KW-1185">Reference proteome</keyword>
<organism evidence="2 4">
    <name type="scientific">Streptomyces avermitilis (strain ATCC 31267 / DSM 46492 / JCM 5070 / NBRC 14893 / NCIMB 12804 / NRRL 8165 / MA-4680)</name>
    <dbReference type="NCBI Taxonomy" id="227882"/>
    <lineage>
        <taxon>Bacteria</taxon>
        <taxon>Bacillati</taxon>
        <taxon>Actinomycetota</taxon>
        <taxon>Actinomycetes</taxon>
        <taxon>Kitasatosporales</taxon>
        <taxon>Streptomycetaceae</taxon>
        <taxon>Streptomyces</taxon>
    </lineage>
</organism>
<protein>
    <submittedName>
        <fullName evidence="2">Uncharacterized protein</fullName>
    </submittedName>
</protein>
<dbReference type="eggNOG" id="ENOG5031Q8X">
    <property type="taxonomic scope" value="Bacteria"/>
</dbReference>
<feature type="region of interest" description="Disordered" evidence="1">
    <location>
        <begin position="1"/>
        <end position="90"/>
    </location>
</feature>
<reference evidence="3" key="4">
    <citation type="submission" date="2016-03" db="EMBL/GenBank/DDBJ databases">
        <title>Complete sequence of the second linear plasmid SAP2 of Streptomyces avermitilis.</title>
        <authorList>
            <person name="Ikeda H."/>
        </authorList>
    </citation>
    <scope>NUCLEOTIDE SEQUENCE</scope>
    <source>
        <strain evidence="3">MA-4680</strain>
        <plasmid evidence="3">SAP2</plasmid>
    </source>
</reference>